<dbReference type="KEGG" id="mtr:25483777"/>
<dbReference type="Gramene" id="rna3310">
    <property type="protein sequence ID" value="RHN79510.1"/>
    <property type="gene ID" value="gene3310"/>
</dbReference>
<dbReference type="STRING" id="3880.A0A072VK35"/>
<dbReference type="EnsemblPlants" id="KEH41976">
    <property type="protein sequence ID" value="KEH41976"/>
    <property type="gene ID" value="MTR_1g058490"/>
</dbReference>
<dbReference type="InterPro" id="IPR001810">
    <property type="entry name" value="F-box_dom"/>
</dbReference>
<dbReference type="HOGENOM" id="CLU_057235_0_0_1"/>
<evidence type="ECO:0000313" key="4">
    <source>
        <dbReference type="EMBL" id="RHN79510.1"/>
    </source>
</evidence>
<reference evidence="5" key="3">
    <citation type="submission" date="2015-04" db="UniProtKB">
        <authorList>
            <consortium name="EnsemblPlants"/>
        </authorList>
    </citation>
    <scope>IDENTIFICATION</scope>
    <source>
        <strain evidence="5">cv. Jemalong A17</strain>
    </source>
</reference>
<keyword evidence="1" id="KW-0812">Transmembrane</keyword>
<feature type="domain" description="F-box" evidence="2">
    <location>
        <begin position="26"/>
        <end position="62"/>
    </location>
</feature>
<keyword evidence="6" id="KW-1185">Reference proteome</keyword>
<dbReference type="EMBL" id="CM001217">
    <property type="protein sequence ID" value="KEH41976.1"/>
    <property type="molecule type" value="Genomic_DNA"/>
</dbReference>
<reference evidence="3 6" key="2">
    <citation type="journal article" date="2014" name="BMC Genomics">
        <title>An improved genome release (version Mt4.0) for the model legume Medicago truncatula.</title>
        <authorList>
            <person name="Tang H."/>
            <person name="Krishnakumar V."/>
            <person name="Bidwell S."/>
            <person name="Rosen B."/>
            <person name="Chan A."/>
            <person name="Zhou S."/>
            <person name="Gentzbittel L."/>
            <person name="Childs K.L."/>
            <person name="Yandell M."/>
            <person name="Gundlach H."/>
            <person name="Mayer K.F."/>
            <person name="Schwartz D.C."/>
            <person name="Town C.D."/>
        </authorList>
    </citation>
    <scope>GENOME REANNOTATION</scope>
    <source>
        <strain evidence="3">A17</strain>
        <strain evidence="5 6">cv. Jemalong A17</strain>
    </source>
</reference>
<dbReference type="Proteomes" id="UP000265566">
    <property type="component" value="Chromosome 1"/>
</dbReference>
<dbReference type="SUPFAM" id="SSF81383">
    <property type="entry name" value="F-box domain"/>
    <property type="match status" value="1"/>
</dbReference>
<dbReference type="InterPro" id="IPR045283">
    <property type="entry name" value="AT3G44326-like"/>
</dbReference>
<evidence type="ECO:0000313" key="6">
    <source>
        <dbReference type="Proteomes" id="UP000002051"/>
    </source>
</evidence>
<keyword evidence="1" id="KW-0472">Membrane</keyword>
<proteinExistence type="predicted"/>
<evidence type="ECO:0000256" key="1">
    <source>
        <dbReference type="SAM" id="Phobius"/>
    </source>
</evidence>
<organism evidence="3 6">
    <name type="scientific">Medicago truncatula</name>
    <name type="common">Barrel medic</name>
    <name type="synonym">Medicago tribuloides</name>
    <dbReference type="NCBI Taxonomy" id="3880"/>
    <lineage>
        <taxon>Eukaryota</taxon>
        <taxon>Viridiplantae</taxon>
        <taxon>Streptophyta</taxon>
        <taxon>Embryophyta</taxon>
        <taxon>Tracheophyta</taxon>
        <taxon>Spermatophyta</taxon>
        <taxon>Magnoliopsida</taxon>
        <taxon>eudicotyledons</taxon>
        <taxon>Gunneridae</taxon>
        <taxon>Pentapetalae</taxon>
        <taxon>rosids</taxon>
        <taxon>fabids</taxon>
        <taxon>Fabales</taxon>
        <taxon>Fabaceae</taxon>
        <taxon>Papilionoideae</taxon>
        <taxon>50 kb inversion clade</taxon>
        <taxon>NPAAA clade</taxon>
        <taxon>Hologalegina</taxon>
        <taxon>IRL clade</taxon>
        <taxon>Trifolieae</taxon>
        <taxon>Medicago</taxon>
    </lineage>
</organism>
<dbReference type="PANTHER" id="PTHR33736:SF13">
    <property type="entry name" value="OS11G0155100 PROTEIN"/>
    <property type="match status" value="1"/>
</dbReference>
<dbReference type="AlphaFoldDB" id="A0A072VK35"/>
<gene>
    <name evidence="5" type="primary">25483777</name>
    <name evidence="3" type="ordered locus">MTR_1g058490</name>
    <name evidence="4" type="ORF">MtrunA17_Chr1g0178131</name>
</gene>
<dbReference type="EMBL" id="PSQE01000001">
    <property type="protein sequence ID" value="RHN79510.1"/>
    <property type="molecule type" value="Genomic_DNA"/>
</dbReference>
<dbReference type="OrthoDB" id="671172at2759"/>
<reference evidence="4" key="4">
    <citation type="journal article" date="2018" name="Nat. Plants">
        <title>Whole-genome landscape of Medicago truncatula symbiotic genes.</title>
        <authorList>
            <person name="Pecrix Y."/>
            <person name="Gamas P."/>
            <person name="Carrere S."/>
        </authorList>
    </citation>
    <scope>NUCLEOTIDE SEQUENCE</scope>
    <source>
        <tissue evidence="4">Leaves</tissue>
    </source>
</reference>
<dbReference type="InterPro" id="IPR036047">
    <property type="entry name" value="F-box-like_dom_sf"/>
</dbReference>
<dbReference type="Pfam" id="PF12937">
    <property type="entry name" value="F-box-like"/>
    <property type="match status" value="1"/>
</dbReference>
<dbReference type="Gene3D" id="1.20.1280.50">
    <property type="match status" value="1"/>
</dbReference>
<dbReference type="Proteomes" id="UP000002051">
    <property type="component" value="Unassembled WGS sequence"/>
</dbReference>
<evidence type="ECO:0000259" key="2">
    <source>
        <dbReference type="Pfam" id="PF12937"/>
    </source>
</evidence>
<evidence type="ECO:0000313" key="5">
    <source>
        <dbReference type="EnsemblPlants" id="KEH41976"/>
    </source>
</evidence>
<dbReference type="PANTHER" id="PTHR33736">
    <property type="entry name" value="F-BOX PROTEIN-RELATED"/>
    <property type="match status" value="1"/>
</dbReference>
<protein>
    <submittedName>
        <fullName evidence="3">F-box protein</fullName>
    </submittedName>
    <submittedName>
        <fullName evidence="4">Putative F-box domain-containing protein</fullName>
    </submittedName>
</protein>
<keyword evidence="1" id="KW-1133">Transmembrane helix</keyword>
<sequence length="326" mass="36615">MICISGESEAEETTTIAAVHSDIIQTHILTRLDGPALASAASTCSQFNSLCTNEHLWANMCHSTWPSTNTERVQQVISNFPNGFRSFFADSFSSHHQRDMTLTNHDETLSLISAVDIFHREGLVFSKVVETETVTGWFRCSPFRVDLLDTKDVIKYPVVGDENNVTCHDLGEELRLSWILIDPASHRAVNVSSRKAVAVQRHWLSGEVKARFTTVVYGETATALEVALCSVVVMLAEESMEVREVSLQVEDMDGKHVNGRDSLVILQKALEGGRKWKGVGEGEGYREFVKKKKEREERKKRVERRMDIMCLFVGLVSLTFVAFFAL</sequence>
<feature type="transmembrane region" description="Helical" evidence="1">
    <location>
        <begin position="308"/>
        <end position="325"/>
    </location>
</feature>
<evidence type="ECO:0000313" key="3">
    <source>
        <dbReference type="EMBL" id="KEH41976.1"/>
    </source>
</evidence>
<accession>A0A072VK35</accession>
<name>A0A072VK35_MEDTR</name>
<reference evidence="3 6" key="1">
    <citation type="journal article" date="2011" name="Nature">
        <title>The Medicago genome provides insight into the evolution of rhizobial symbioses.</title>
        <authorList>
            <person name="Young N.D."/>
            <person name="Debelle F."/>
            <person name="Oldroyd G.E."/>
            <person name="Geurts R."/>
            <person name="Cannon S.B."/>
            <person name="Udvardi M.K."/>
            <person name="Benedito V.A."/>
            <person name="Mayer K.F."/>
            <person name="Gouzy J."/>
            <person name="Schoof H."/>
            <person name="Van de Peer Y."/>
            <person name="Proost S."/>
            <person name="Cook D.R."/>
            <person name="Meyers B.C."/>
            <person name="Spannagl M."/>
            <person name="Cheung F."/>
            <person name="De Mita S."/>
            <person name="Krishnakumar V."/>
            <person name="Gundlach H."/>
            <person name="Zhou S."/>
            <person name="Mudge J."/>
            <person name="Bharti A.K."/>
            <person name="Murray J.D."/>
            <person name="Naoumkina M.A."/>
            <person name="Rosen B."/>
            <person name="Silverstein K.A."/>
            <person name="Tang H."/>
            <person name="Rombauts S."/>
            <person name="Zhao P.X."/>
            <person name="Zhou P."/>
            <person name="Barbe V."/>
            <person name="Bardou P."/>
            <person name="Bechner M."/>
            <person name="Bellec A."/>
            <person name="Berger A."/>
            <person name="Berges H."/>
            <person name="Bidwell S."/>
            <person name="Bisseling T."/>
            <person name="Choisne N."/>
            <person name="Couloux A."/>
            <person name="Denny R."/>
            <person name="Deshpande S."/>
            <person name="Dai X."/>
            <person name="Doyle J.J."/>
            <person name="Dudez A.M."/>
            <person name="Farmer A.D."/>
            <person name="Fouteau S."/>
            <person name="Franken C."/>
            <person name="Gibelin C."/>
            <person name="Gish J."/>
            <person name="Goldstein S."/>
            <person name="Gonzalez A.J."/>
            <person name="Green P.J."/>
            <person name="Hallab A."/>
            <person name="Hartog M."/>
            <person name="Hua A."/>
            <person name="Humphray S.J."/>
            <person name="Jeong D.H."/>
            <person name="Jing Y."/>
            <person name="Jocker A."/>
            <person name="Kenton S.M."/>
            <person name="Kim D.J."/>
            <person name="Klee K."/>
            <person name="Lai H."/>
            <person name="Lang C."/>
            <person name="Lin S."/>
            <person name="Macmil S.L."/>
            <person name="Magdelenat G."/>
            <person name="Matthews L."/>
            <person name="McCorrison J."/>
            <person name="Monaghan E.L."/>
            <person name="Mun J.H."/>
            <person name="Najar F.Z."/>
            <person name="Nicholson C."/>
            <person name="Noirot C."/>
            <person name="O'Bleness M."/>
            <person name="Paule C.R."/>
            <person name="Poulain J."/>
            <person name="Prion F."/>
            <person name="Qin B."/>
            <person name="Qu C."/>
            <person name="Retzel E.F."/>
            <person name="Riddle C."/>
            <person name="Sallet E."/>
            <person name="Samain S."/>
            <person name="Samson N."/>
            <person name="Sanders I."/>
            <person name="Saurat O."/>
            <person name="Scarpelli C."/>
            <person name="Schiex T."/>
            <person name="Segurens B."/>
            <person name="Severin A.J."/>
            <person name="Sherrier D.J."/>
            <person name="Shi R."/>
            <person name="Sims S."/>
            <person name="Singer S.R."/>
            <person name="Sinharoy S."/>
            <person name="Sterck L."/>
            <person name="Viollet A."/>
            <person name="Wang B.B."/>
            <person name="Wang K."/>
            <person name="Wang M."/>
            <person name="Wang X."/>
            <person name="Warfsmann J."/>
            <person name="Weissenbach J."/>
            <person name="White D.D."/>
            <person name="White J.D."/>
            <person name="Wiley G.B."/>
            <person name="Wincker P."/>
            <person name="Xing Y."/>
            <person name="Yang L."/>
            <person name="Yao Z."/>
            <person name="Ying F."/>
            <person name="Zhai J."/>
            <person name="Zhou L."/>
            <person name="Zuber A."/>
            <person name="Denarie J."/>
            <person name="Dixon R.A."/>
            <person name="May G.D."/>
            <person name="Schwartz D.C."/>
            <person name="Rogers J."/>
            <person name="Quetier F."/>
            <person name="Town C.D."/>
            <person name="Roe B.A."/>
        </authorList>
    </citation>
    <scope>NUCLEOTIDE SEQUENCE [LARGE SCALE GENOMIC DNA]</scope>
    <source>
        <strain evidence="3">A17</strain>
        <strain evidence="5 6">cv. Jemalong A17</strain>
    </source>
</reference>